<evidence type="ECO:0000313" key="1">
    <source>
        <dbReference type="EMBL" id="KRG75089.1"/>
    </source>
</evidence>
<gene>
    <name evidence="1" type="ORF">ABB30_12725</name>
</gene>
<evidence type="ECO:0000313" key="2">
    <source>
        <dbReference type="Proteomes" id="UP000050956"/>
    </source>
</evidence>
<dbReference type="PATRIC" id="fig|336566.3.peg.2051"/>
<evidence type="ECO:0008006" key="3">
    <source>
        <dbReference type="Google" id="ProtNLM"/>
    </source>
</evidence>
<dbReference type="EMBL" id="LDJM01000034">
    <property type="protein sequence ID" value="KRG75089.1"/>
    <property type="molecule type" value="Genomic_DNA"/>
</dbReference>
<comment type="caution">
    <text evidence="1">The sequence shown here is derived from an EMBL/GenBank/DDBJ whole genome shotgun (WGS) entry which is preliminary data.</text>
</comment>
<sequence>MSVHRHPSCGCCGGWVEHMRHAGFSVRVNNVQDVMAPKQRLGVPASQASCHTTEVGGYVVEGHVPASDILKLLRDKPRARGLVLPGMPLGSPGMEAPDGSAQAYTVQLLGLDGSLRDFSHHPARTGKPQPTR</sequence>
<dbReference type="OrthoDB" id="14727at2"/>
<accession>A0A0R0DBF7</accession>
<protein>
    <recommendedName>
        <fullName evidence="3">Copper amine oxidase</fullName>
    </recommendedName>
</protein>
<proteinExistence type="predicted"/>
<dbReference type="AlphaFoldDB" id="A0A0R0DBF7"/>
<dbReference type="Proteomes" id="UP000050956">
    <property type="component" value="Unassembled WGS sequence"/>
</dbReference>
<name>A0A0R0DBF7_9GAMM</name>
<dbReference type="STRING" id="336566.ABB30_12725"/>
<reference evidence="1 2" key="1">
    <citation type="submission" date="2015-05" db="EMBL/GenBank/DDBJ databases">
        <title>Genome sequencing and analysis of members of genus Stenotrophomonas.</title>
        <authorList>
            <person name="Patil P.P."/>
            <person name="Midha S."/>
            <person name="Patil P.B."/>
        </authorList>
    </citation>
    <scope>NUCLEOTIDE SEQUENCE [LARGE SCALE GENOMIC DNA]</scope>
    <source>
        <strain evidence="1 2">DSM 24757</strain>
    </source>
</reference>
<dbReference type="Pfam" id="PF04214">
    <property type="entry name" value="DUF411"/>
    <property type="match status" value="1"/>
</dbReference>
<dbReference type="InterPro" id="IPR007332">
    <property type="entry name" value="DUF411"/>
</dbReference>
<keyword evidence="2" id="KW-1185">Reference proteome</keyword>
<organism evidence="1 2">
    <name type="scientific">Stenotrophomonas ginsengisoli</name>
    <dbReference type="NCBI Taxonomy" id="336566"/>
    <lineage>
        <taxon>Bacteria</taxon>
        <taxon>Pseudomonadati</taxon>
        <taxon>Pseudomonadota</taxon>
        <taxon>Gammaproteobacteria</taxon>
        <taxon>Lysobacterales</taxon>
        <taxon>Lysobacteraceae</taxon>
        <taxon>Stenotrophomonas</taxon>
    </lineage>
</organism>